<evidence type="ECO:0000313" key="2">
    <source>
        <dbReference type="Proteomes" id="UP000828390"/>
    </source>
</evidence>
<sequence>MDHLDVLKGFRSGSNASSVTCRMSLIDSLNETRHPRACMETQVDDDRLGMELTPVDEAHIFPATALMLRRNGFSTEENDTPINIYTKDPLVLPISILDTHSDGTGKFLLMRFLAKERMFNLTDKDMPTADQIDGPKDLVARAKRSTGVTLRRTLKSSVRSVKSERQFKEEKRQKGVAKEVKLIDCLSSDNNACQAWLKADSSKPKVMKSVGMQRAVKNLVSTCMKETSSEHALEHFIHLGVTSIPKHVSQYMKICTVEFAGVKIQAWKR</sequence>
<keyword evidence="2" id="KW-1185">Reference proteome</keyword>
<dbReference type="AlphaFoldDB" id="A0A9D3YBW2"/>
<gene>
    <name evidence="1" type="ORF">DPMN_083142</name>
</gene>
<evidence type="ECO:0000313" key="1">
    <source>
        <dbReference type="EMBL" id="KAH3695684.1"/>
    </source>
</evidence>
<name>A0A9D3YBW2_DREPO</name>
<proteinExistence type="predicted"/>
<dbReference type="EMBL" id="JAIWYP010000016">
    <property type="protein sequence ID" value="KAH3695684.1"/>
    <property type="molecule type" value="Genomic_DNA"/>
</dbReference>
<accession>A0A9D3YBW2</accession>
<protein>
    <submittedName>
        <fullName evidence="1">Uncharacterized protein</fullName>
    </submittedName>
</protein>
<comment type="caution">
    <text evidence="1">The sequence shown here is derived from an EMBL/GenBank/DDBJ whole genome shotgun (WGS) entry which is preliminary data.</text>
</comment>
<reference evidence="1" key="2">
    <citation type="submission" date="2020-11" db="EMBL/GenBank/DDBJ databases">
        <authorList>
            <person name="McCartney M.A."/>
            <person name="Auch B."/>
            <person name="Kono T."/>
            <person name="Mallez S."/>
            <person name="Becker A."/>
            <person name="Gohl D.M."/>
            <person name="Silverstein K.A.T."/>
            <person name="Koren S."/>
            <person name="Bechman K.B."/>
            <person name="Herman A."/>
            <person name="Abrahante J.E."/>
            <person name="Garbe J."/>
        </authorList>
    </citation>
    <scope>NUCLEOTIDE SEQUENCE</scope>
    <source>
        <strain evidence="1">Duluth1</strain>
        <tissue evidence="1">Whole animal</tissue>
    </source>
</reference>
<dbReference type="Proteomes" id="UP000828390">
    <property type="component" value="Unassembled WGS sequence"/>
</dbReference>
<organism evidence="1 2">
    <name type="scientific">Dreissena polymorpha</name>
    <name type="common">Zebra mussel</name>
    <name type="synonym">Mytilus polymorpha</name>
    <dbReference type="NCBI Taxonomy" id="45954"/>
    <lineage>
        <taxon>Eukaryota</taxon>
        <taxon>Metazoa</taxon>
        <taxon>Spiralia</taxon>
        <taxon>Lophotrochozoa</taxon>
        <taxon>Mollusca</taxon>
        <taxon>Bivalvia</taxon>
        <taxon>Autobranchia</taxon>
        <taxon>Heteroconchia</taxon>
        <taxon>Euheterodonta</taxon>
        <taxon>Imparidentia</taxon>
        <taxon>Neoheterodontei</taxon>
        <taxon>Myida</taxon>
        <taxon>Dreissenoidea</taxon>
        <taxon>Dreissenidae</taxon>
        <taxon>Dreissena</taxon>
    </lineage>
</organism>
<reference evidence="1" key="1">
    <citation type="journal article" date="2019" name="bioRxiv">
        <title>The Genome of the Zebra Mussel, Dreissena polymorpha: A Resource for Invasive Species Research.</title>
        <authorList>
            <person name="McCartney M.A."/>
            <person name="Auch B."/>
            <person name="Kono T."/>
            <person name="Mallez S."/>
            <person name="Zhang Y."/>
            <person name="Obille A."/>
            <person name="Becker A."/>
            <person name="Abrahante J.E."/>
            <person name="Garbe J."/>
            <person name="Badalamenti J.P."/>
            <person name="Herman A."/>
            <person name="Mangelson H."/>
            <person name="Liachko I."/>
            <person name="Sullivan S."/>
            <person name="Sone E.D."/>
            <person name="Koren S."/>
            <person name="Silverstein K.A.T."/>
            <person name="Beckman K.B."/>
            <person name="Gohl D.M."/>
        </authorList>
    </citation>
    <scope>NUCLEOTIDE SEQUENCE</scope>
    <source>
        <strain evidence="1">Duluth1</strain>
        <tissue evidence="1">Whole animal</tissue>
    </source>
</reference>